<dbReference type="HOGENOM" id="CLU_2606319_0_0_1"/>
<evidence type="ECO:0000313" key="2">
    <source>
        <dbReference type="EMBL" id="ETW87714.1"/>
    </source>
</evidence>
<organism evidence="2 3">
    <name type="scientific">Heterobasidion irregulare (strain TC 32-1)</name>
    <dbReference type="NCBI Taxonomy" id="747525"/>
    <lineage>
        <taxon>Eukaryota</taxon>
        <taxon>Fungi</taxon>
        <taxon>Dikarya</taxon>
        <taxon>Basidiomycota</taxon>
        <taxon>Agaricomycotina</taxon>
        <taxon>Agaricomycetes</taxon>
        <taxon>Russulales</taxon>
        <taxon>Bondarzewiaceae</taxon>
        <taxon>Heterobasidion</taxon>
        <taxon>Heterobasidion annosum species complex</taxon>
    </lineage>
</organism>
<dbReference type="GeneID" id="20677312"/>
<gene>
    <name evidence="2" type="ORF">HETIRDRAFT_469935</name>
</gene>
<dbReference type="RefSeq" id="XP_009541581.1">
    <property type="nucleotide sequence ID" value="XM_009543286.1"/>
</dbReference>
<sequence>MDARMHGDIMSEGNLTETIVDPSSRSSNQDHAGFACRRCTCRSLTDVLSVMSSTLGPRWLISTCRTSPGASLLRRSPRA</sequence>
<keyword evidence="3" id="KW-1185">Reference proteome</keyword>
<dbReference type="AlphaFoldDB" id="W4KPR9"/>
<evidence type="ECO:0000313" key="3">
    <source>
        <dbReference type="Proteomes" id="UP000030671"/>
    </source>
</evidence>
<dbReference type="EMBL" id="KI925454">
    <property type="protein sequence ID" value="ETW87714.1"/>
    <property type="molecule type" value="Genomic_DNA"/>
</dbReference>
<evidence type="ECO:0000256" key="1">
    <source>
        <dbReference type="SAM" id="MobiDB-lite"/>
    </source>
</evidence>
<dbReference type="InParanoid" id="W4KPR9"/>
<proteinExistence type="predicted"/>
<feature type="region of interest" description="Disordered" evidence="1">
    <location>
        <begin position="1"/>
        <end position="31"/>
    </location>
</feature>
<dbReference type="KEGG" id="hir:HETIRDRAFT_469935"/>
<dbReference type="Proteomes" id="UP000030671">
    <property type="component" value="Unassembled WGS sequence"/>
</dbReference>
<reference evidence="2 3" key="1">
    <citation type="journal article" date="2012" name="New Phytol.">
        <title>Insight into trade-off between wood decay and parasitism from the genome of a fungal forest pathogen.</title>
        <authorList>
            <person name="Olson A."/>
            <person name="Aerts A."/>
            <person name="Asiegbu F."/>
            <person name="Belbahri L."/>
            <person name="Bouzid O."/>
            <person name="Broberg A."/>
            <person name="Canback B."/>
            <person name="Coutinho P.M."/>
            <person name="Cullen D."/>
            <person name="Dalman K."/>
            <person name="Deflorio G."/>
            <person name="van Diepen L.T."/>
            <person name="Dunand C."/>
            <person name="Duplessis S."/>
            <person name="Durling M."/>
            <person name="Gonthier P."/>
            <person name="Grimwood J."/>
            <person name="Fossdal C.G."/>
            <person name="Hansson D."/>
            <person name="Henrissat B."/>
            <person name="Hietala A."/>
            <person name="Himmelstrand K."/>
            <person name="Hoffmeister D."/>
            <person name="Hogberg N."/>
            <person name="James T.Y."/>
            <person name="Karlsson M."/>
            <person name="Kohler A."/>
            <person name="Kues U."/>
            <person name="Lee Y.H."/>
            <person name="Lin Y.C."/>
            <person name="Lind M."/>
            <person name="Lindquist E."/>
            <person name="Lombard V."/>
            <person name="Lucas S."/>
            <person name="Lunden K."/>
            <person name="Morin E."/>
            <person name="Murat C."/>
            <person name="Park J."/>
            <person name="Raffaello T."/>
            <person name="Rouze P."/>
            <person name="Salamov A."/>
            <person name="Schmutz J."/>
            <person name="Solheim H."/>
            <person name="Stahlberg J."/>
            <person name="Velez H."/>
            <person name="de Vries R.P."/>
            <person name="Wiebenga A."/>
            <person name="Woodward S."/>
            <person name="Yakovlev I."/>
            <person name="Garbelotto M."/>
            <person name="Martin F."/>
            <person name="Grigoriev I.V."/>
            <person name="Stenlid J."/>
        </authorList>
    </citation>
    <scope>NUCLEOTIDE SEQUENCE [LARGE SCALE GENOMIC DNA]</scope>
    <source>
        <strain evidence="2 3">TC 32-1</strain>
    </source>
</reference>
<accession>W4KPR9</accession>
<protein>
    <submittedName>
        <fullName evidence="2">Uncharacterized protein</fullName>
    </submittedName>
</protein>
<feature type="compositionally biased region" description="Polar residues" evidence="1">
    <location>
        <begin position="13"/>
        <end position="30"/>
    </location>
</feature>
<name>W4KPR9_HETIT</name>